<evidence type="ECO:0000313" key="3">
    <source>
        <dbReference type="EMBL" id="QHQ35268.1"/>
    </source>
</evidence>
<reference evidence="3 4" key="1">
    <citation type="submission" date="2019-12" db="EMBL/GenBank/DDBJ databases">
        <title>Complete genome sequence of Algicella marina strain 9Alg 56(T) isolated from the red alga Tichocarpus crinitus.</title>
        <authorList>
            <person name="Kim S.-G."/>
            <person name="Nedashkovskaya O.I."/>
        </authorList>
    </citation>
    <scope>NUCLEOTIDE SEQUENCE [LARGE SCALE GENOMIC DNA]</scope>
    <source>
        <strain evidence="3 4">9Alg 56</strain>
    </source>
</reference>
<keyword evidence="1" id="KW-0472">Membrane</keyword>
<evidence type="ECO:0000313" key="4">
    <source>
        <dbReference type="Proteomes" id="UP000464495"/>
    </source>
</evidence>
<feature type="transmembrane region" description="Helical" evidence="1">
    <location>
        <begin position="20"/>
        <end position="43"/>
    </location>
</feature>
<organism evidence="3 4">
    <name type="scientific">Algicella marina</name>
    <dbReference type="NCBI Taxonomy" id="2683284"/>
    <lineage>
        <taxon>Bacteria</taxon>
        <taxon>Pseudomonadati</taxon>
        <taxon>Pseudomonadota</taxon>
        <taxon>Alphaproteobacteria</taxon>
        <taxon>Rhodobacterales</taxon>
        <taxon>Paracoccaceae</taxon>
        <taxon>Algicella</taxon>
    </lineage>
</organism>
<dbReference type="InterPro" id="IPR012495">
    <property type="entry name" value="TadE-like_dom"/>
</dbReference>
<protein>
    <submittedName>
        <fullName evidence="3">Pilus assembly protein</fullName>
    </submittedName>
</protein>
<dbReference type="Proteomes" id="UP000464495">
    <property type="component" value="Chromosome"/>
</dbReference>
<name>A0A6P1SXS3_9RHOB</name>
<dbReference type="EMBL" id="CP046620">
    <property type="protein sequence ID" value="QHQ35268.1"/>
    <property type="molecule type" value="Genomic_DNA"/>
</dbReference>
<dbReference type="Pfam" id="PF07811">
    <property type="entry name" value="TadE"/>
    <property type="match status" value="1"/>
</dbReference>
<sequence length="184" mass="20771">MNMRSLWRRKGKAEDGNATVEFVIVFPVFIAIVLSMFESGWLMTKYMMLDRGLDMAMRELKLGIAPLNDPTEENLRSQICDYAAILNNCETELRIELRNHDDPSLDENFPHSQPDCYDRSPDVTIQPQMQISATAAQRTSIILVRACMLVDPIFPGLGLGAWLPKAEYGGHQMVSFAVFMNEPG</sequence>
<feature type="domain" description="TadE-like" evidence="2">
    <location>
        <begin position="16"/>
        <end position="58"/>
    </location>
</feature>
<keyword evidence="1" id="KW-1133">Transmembrane helix</keyword>
<evidence type="ECO:0000259" key="2">
    <source>
        <dbReference type="Pfam" id="PF07811"/>
    </source>
</evidence>
<dbReference type="RefSeq" id="WP_161861835.1">
    <property type="nucleotide sequence ID" value="NZ_CP046620.1"/>
</dbReference>
<gene>
    <name evidence="3" type="ORF">GO499_08680</name>
</gene>
<accession>A0A6P1SXS3</accession>
<proteinExistence type="predicted"/>
<keyword evidence="4" id="KW-1185">Reference proteome</keyword>
<evidence type="ECO:0000256" key="1">
    <source>
        <dbReference type="SAM" id="Phobius"/>
    </source>
</evidence>
<dbReference type="KEGG" id="amaq:GO499_08680"/>
<keyword evidence="1" id="KW-0812">Transmembrane</keyword>
<dbReference type="AlphaFoldDB" id="A0A6P1SXS3"/>